<dbReference type="GeneID" id="7845037"/>
<evidence type="ECO:0000313" key="1">
    <source>
        <dbReference type="EMBL" id="EAS05956.1"/>
    </source>
</evidence>
<sequence>MKKNYKLLASLKLQSLIQAAIKSILEEKQKLVKSAYFAKQSLFLNKIITQNI</sequence>
<name>I7LXQ9_TETTS</name>
<protein>
    <submittedName>
        <fullName evidence="1">Uncharacterized protein</fullName>
    </submittedName>
</protein>
<accession>I7LXQ9</accession>
<dbReference type="AlphaFoldDB" id="I7LXQ9"/>
<dbReference type="EMBL" id="GG662313">
    <property type="protein sequence ID" value="EAS05956.1"/>
    <property type="molecule type" value="Genomic_DNA"/>
</dbReference>
<dbReference type="HOGENOM" id="CLU_3091531_0_0_1"/>
<dbReference type="Proteomes" id="UP000009168">
    <property type="component" value="Unassembled WGS sequence"/>
</dbReference>
<keyword evidence="2" id="KW-1185">Reference proteome</keyword>
<evidence type="ECO:0000313" key="2">
    <source>
        <dbReference type="Proteomes" id="UP000009168"/>
    </source>
</evidence>
<gene>
    <name evidence="1" type="ORF">TTHERM_00780450</name>
</gene>
<reference evidence="2" key="1">
    <citation type="journal article" date="2006" name="PLoS Biol.">
        <title>Macronuclear genome sequence of the ciliate Tetrahymena thermophila, a model eukaryote.</title>
        <authorList>
            <person name="Eisen J.A."/>
            <person name="Coyne R.S."/>
            <person name="Wu M."/>
            <person name="Wu D."/>
            <person name="Thiagarajan M."/>
            <person name="Wortman J.R."/>
            <person name="Badger J.H."/>
            <person name="Ren Q."/>
            <person name="Amedeo P."/>
            <person name="Jones K.M."/>
            <person name="Tallon L.J."/>
            <person name="Delcher A.L."/>
            <person name="Salzberg S.L."/>
            <person name="Silva J.C."/>
            <person name="Haas B.J."/>
            <person name="Majoros W.H."/>
            <person name="Farzad M."/>
            <person name="Carlton J.M."/>
            <person name="Smith R.K. Jr."/>
            <person name="Garg J."/>
            <person name="Pearlman R.E."/>
            <person name="Karrer K.M."/>
            <person name="Sun L."/>
            <person name="Manning G."/>
            <person name="Elde N.C."/>
            <person name="Turkewitz A.P."/>
            <person name="Asai D.J."/>
            <person name="Wilkes D.E."/>
            <person name="Wang Y."/>
            <person name="Cai H."/>
            <person name="Collins K."/>
            <person name="Stewart B.A."/>
            <person name="Lee S.R."/>
            <person name="Wilamowska K."/>
            <person name="Weinberg Z."/>
            <person name="Ruzzo W.L."/>
            <person name="Wloga D."/>
            <person name="Gaertig J."/>
            <person name="Frankel J."/>
            <person name="Tsao C.-C."/>
            <person name="Gorovsky M.A."/>
            <person name="Keeling P.J."/>
            <person name="Waller R.F."/>
            <person name="Patron N.J."/>
            <person name="Cherry J.M."/>
            <person name="Stover N.A."/>
            <person name="Krieger C.J."/>
            <person name="del Toro C."/>
            <person name="Ryder H.F."/>
            <person name="Williamson S.C."/>
            <person name="Barbeau R.A."/>
            <person name="Hamilton E.P."/>
            <person name="Orias E."/>
        </authorList>
    </citation>
    <scope>NUCLEOTIDE SEQUENCE [LARGE SCALE GENOMIC DNA]</scope>
    <source>
        <strain evidence="2">SB210</strain>
    </source>
</reference>
<dbReference type="KEGG" id="tet:TTHERM_00780450"/>
<organism evidence="1 2">
    <name type="scientific">Tetrahymena thermophila (strain SB210)</name>
    <dbReference type="NCBI Taxonomy" id="312017"/>
    <lineage>
        <taxon>Eukaryota</taxon>
        <taxon>Sar</taxon>
        <taxon>Alveolata</taxon>
        <taxon>Ciliophora</taxon>
        <taxon>Intramacronucleata</taxon>
        <taxon>Oligohymenophorea</taxon>
        <taxon>Hymenostomatida</taxon>
        <taxon>Tetrahymenina</taxon>
        <taxon>Tetrahymenidae</taxon>
        <taxon>Tetrahymena</taxon>
    </lineage>
</organism>
<dbReference type="InParanoid" id="I7LXQ9"/>
<proteinExistence type="predicted"/>
<dbReference type="RefSeq" id="XP_001026201.1">
    <property type="nucleotide sequence ID" value="XM_001026201.1"/>
</dbReference>